<feature type="transmembrane region" description="Helical" evidence="7">
    <location>
        <begin position="264"/>
        <end position="285"/>
    </location>
</feature>
<dbReference type="Gene3D" id="1.20.58.370">
    <property type="entry name" value="MalF N-terminal region-like"/>
    <property type="match status" value="1"/>
</dbReference>
<dbReference type="PANTHER" id="PTHR30193">
    <property type="entry name" value="ABC TRANSPORTER PERMEASE PROTEIN"/>
    <property type="match status" value="1"/>
</dbReference>
<evidence type="ECO:0000313" key="9">
    <source>
        <dbReference type="EMBL" id="AYQ71154.1"/>
    </source>
</evidence>
<name>A0A3G3JSH3_9BACL</name>
<dbReference type="InterPro" id="IPR035906">
    <property type="entry name" value="MetI-like_sf"/>
</dbReference>
<evidence type="ECO:0000259" key="8">
    <source>
        <dbReference type="PROSITE" id="PS50928"/>
    </source>
</evidence>
<feature type="transmembrane region" description="Helical" evidence="7">
    <location>
        <begin position="212"/>
        <end position="232"/>
    </location>
</feature>
<feature type="transmembrane region" description="Helical" evidence="7">
    <location>
        <begin position="158"/>
        <end position="181"/>
    </location>
</feature>
<reference evidence="9 10" key="1">
    <citation type="submission" date="2018-10" db="EMBL/GenBank/DDBJ databases">
        <title>Genome Sequence of Cohnella sp.</title>
        <authorList>
            <person name="Srinivasan S."/>
            <person name="Kim M.K."/>
        </authorList>
    </citation>
    <scope>NUCLEOTIDE SEQUENCE [LARGE SCALE GENOMIC DNA]</scope>
    <source>
        <strain evidence="9 10">18JY8-7</strain>
    </source>
</reference>
<evidence type="ECO:0000256" key="3">
    <source>
        <dbReference type="ARBA" id="ARBA00022475"/>
    </source>
</evidence>
<dbReference type="PROSITE" id="PS50928">
    <property type="entry name" value="ABC_TM1"/>
    <property type="match status" value="1"/>
</dbReference>
<evidence type="ECO:0000256" key="2">
    <source>
        <dbReference type="ARBA" id="ARBA00022448"/>
    </source>
</evidence>
<comment type="subcellular location">
    <subcellularLocation>
        <location evidence="1 7">Cell membrane</location>
        <topology evidence="1 7">Multi-pass membrane protein</topology>
    </subcellularLocation>
</comment>
<protein>
    <submittedName>
        <fullName evidence="9">Sugar ABC transporter permease</fullName>
    </submittedName>
</protein>
<dbReference type="GO" id="GO:0005886">
    <property type="term" value="C:plasma membrane"/>
    <property type="evidence" value="ECO:0007669"/>
    <property type="project" value="UniProtKB-SubCell"/>
</dbReference>
<evidence type="ECO:0000256" key="7">
    <source>
        <dbReference type="RuleBase" id="RU363032"/>
    </source>
</evidence>
<dbReference type="SUPFAM" id="SSF160964">
    <property type="entry name" value="MalF N-terminal region-like"/>
    <property type="match status" value="1"/>
</dbReference>
<feature type="domain" description="ABC transmembrane type-1" evidence="8">
    <location>
        <begin position="73"/>
        <end position="285"/>
    </location>
</feature>
<dbReference type="GO" id="GO:0055085">
    <property type="term" value="P:transmembrane transport"/>
    <property type="evidence" value="ECO:0007669"/>
    <property type="project" value="InterPro"/>
</dbReference>
<organism evidence="9 10">
    <name type="scientific">Cohnella candidum</name>
    <dbReference type="NCBI Taxonomy" id="2674991"/>
    <lineage>
        <taxon>Bacteria</taxon>
        <taxon>Bacillati</taxon>
        <taxon>Bacillota</taxon>
        <taxon>Bacilli</taxon>
        <taxon>Bacillales</taxon>
        <taxon>Paenibacillaceae</taxon>
        <taxon>Cohnella</taxon>
    </lineage>
</organism>
<keyword evidence="10" id="KW-1185">Reference proteome</keyword>
<evidence type="ECO:0000256" key="5">
    <source>
        <dbReference type="ARBA" id="ARBA00022989"/>
    </source>
</evidence>
<evidence type="ECO:0000256" key="1">
    <source>
        <dbReference type="ARBA" id="ARBA00004651"/>
    </source>
</evidence>
<dbReference type="RefSeq" id="WP_123039218.1">
    <property type="nucleotide sequence ID" value="NZ_CP033433.1"/>
</dbReference>
<evidence type="ECO:0000313" key="10">
    <source>
        <dbReference type="Proteomes" id="UP000269097"/>
    </source>
</evidence>
<dbReference type="SUPFAM" id="SSF161098">
    <property type="entry name" value="MetI-like"/>
    <property type="match status" value="1"/>
</dbReference>
<evidence type="ECO:0000256" key="6">
    <source>
        <dbReference type="ARBA" id="ARBA00023136"/>
    </source>
</evidence>
<keyword evidence="2 7" id="KW-0813">Transport</keyword>
<proteinExistence type="inferred from homology"/>
<keyword evidence="5 7" id="KW-1133">Transmembrane helix</keyword>
<evidence type="ECO:0000256" key="4">
    <source>
        <dbReference type="ARBA" id="ARBA00022692"/>
    </source>
</evidence>
<dbReference type="InterPro" id="IPR051393">
    <property type="entry name" value="ABC_transporter_permease"/>
</dbReference>
<comment type="similarity">
    <text evidence="7">Belongs to the binding-protein-dependent transport system permease family.</text>
</comment>
<dbReference type="InterPro" id="IPR035277">
    <property type="entry name" value="MalF_N"/>
</dbReference>
<dbReference type="Gene3D" id="1.10.3720.10">
    <property type="entry name" value="MetI-like"/>
    <property type="match status" value="1"/>
</dbReference>
<feature type="transmembrane region" description="Helical" evidence="7">
    <location>
        <begin position="76"/>
        <end position="98"/>
    </location>
</feature>
<sequence length="297" mass="33685">MAGQRKWSRRLAALVFLLPALAGLLAFQLLPMVSSVVISFTDWDMIAKWTDMRFIGWDNYAAVFREEKSYTSLKNVFVFLIGYMPLVTALGTFLAVLLNRKIRAIKLYRAAVFVPVITSWVAVSIVWRWLLNGQSGLINFLLSKIGIHGPIWLQDDTWAMVSIIAVTVWKDIGFVSVILLAGLQDISEDYYEAAELDGASAWLKFRRITLPMLSPTLYFVVTISLINSFQLFDQVLIMTNGGPAGATSTLVEQVYKNAFQFNKMGFAAAQSWVLFVIIFAVSMLLQRLQRRWVVYER</sequence>
<keyword evidence="6 7" id="KW-0472">Membrane</keyword>
<dbReference type="AlphaFoldDB" id="A0A3G3JSH3"/>
<dbReference type="CDD" id="cd06261">
    <property type="entry name" value="TM_PBP2"/>
    <property type="match status" value="1"/>
</dbReference>
<feature type="transmembrane region" description="Helical" evidence="7">
    <location>
        <begin position="110"/>
        <end position="130"/>
    </location>
</feature>
<dbReference type="Proteomes" id="UP000269097">
    <property type="component" value="Chromosome"/>
</dbReference>
<dbReference type="KEGG" id="coh:EAV92_00120"/>
<accession>A0A3G3JSH3</accession>
<gene>
    <name evidence="9" type="ORF">EAV92_00120</name>
</gene>
<keyword evidence="4 7" id="KW-0812">Transmembrane</keyword>
<dbReference type="PANTHER" id="PTHR30193:SF37">
    <property type="entry name" value="INNER MEMBRANE ABC TRANSPORTER PERMEASE PROTEIN YCJO"/>
    <property type="match status" value="1"/>
</dbReference>
<dbReference type="Pfam" id="PF00528">
    <property type="entry name" value="BPD_transp_1"/>
    <property type="match status" value="1"/>
</dbReference>
<keyword evidence="3" id="KW-1003">Cell membrane</keyword>
<dbReference type="EMBL" id="CP033433">
    <property type="protein sequence ID" value="AYQ71154.1"/>
    <property type="molecule type" value="Genomic_DNA"/>
</dbReference>
<dbReference type="InterPro" id="IPR000515">
    <property type="entry name" value="MetI-like"/>
</dbReference>